<sequence>MMKSTRSIDGLNCGSVIYDEVEQNLRETLESDAKARQEFFAPIINGRGNDIQLIGGIDFSSGEDWSSRVRVRNPRLLNKEKNRNYKMRTIRGQFANYLRTRFGF</sequence>
<proteinExistence type="predicted"/>
<evidence type="ECO:0000313" key="2">
    <source>
        <dbReference type="Proteomes" id="UP001274571"/>
    </source>
</evidence>
<comment type="caution">
    <text evidence="1">The sequence shown here is derived from an EMBL/GenBank/DDBJ whole genome shotgun (WGS) entry which is preliminary data.</text>
</comment>
<dbReference type="AlphaFoldDB" id="A0AAW9GRD2"/>
<name>A0AAW9GRD2_BACTU</name>
<organism evidence="1 2">
    <name type="scientific">Bacillus thuringiensis</name>
    <dbReference type="NCBI Taxonomy" id="1428"/>
    <lineage>
        <taxon>Bacteria</taxon>
        <taxon>Bacillati</taxon>
        <taxon>Bacillota</taxon>
        <taxon>Bacilli</taxon>
        <taxon>Bacillales</taxon>
        <taxon>Bacillaceae</taxon>
        <taxon>Bacillus</taxon>
        <taxon>Bacillus cereus group</taxon>
    </lineage>
</organism>
<dbReference type="RefSeq" id="WP_320483712.1">
    <property type="nucleotide sequence ID" value="NZ_JAXCMD010000013.1"/>
</dbReference>
<accession>A0AAW9GRD2</accession>
<evidence type="ECO:0000313" key="1">
    <source>
        <dbReference type="EMBL" id="MDY0854652.1"/>
    </source>
</evidence>
<reference evidence="1" key="1">
    <citation type="submission" date="2023-11" db="EMBL/GenBank/DDBJ databases">
        <title>Genome Sequence of Bacillus thuringiensis stain BLB 30AF.</title>
        <authorList>
            <person name="Farhat A."/>
        </authorList>
    </citation>
    <scope>NUCLEOTIDE SEQUENCE</scope>
    <source>
        <strain evidence="1">BLB30AF</strain>
    </source>
</reference>
<dbReference type="EMBL" id="JAXCMD010000013">
    <property type="protein sequence ID" value="MDY0854652.1"/>
    <property type="molecule type" value="Genomic_DNA"/>
</dbReference>
<protein>
    <submittedName>
        <fullName evidence="1">Uncharacterized protein</fullName>
    </submittedName>
</protein>
<gene>
    <name evidence="1" type="ORF">SOH20_27830</name>
</gene>
<dbReference type="Proteomes" id="UP001274571">
    <property type="component" value="Unassembled WGS sequence"/>
</dbReference>